<organism evidence="1 2">
    <name type="scientific">Trichogramma brassicae</name>
    <dbReference type="NCBI Taxonomy" id="86971"/>
    <lineage>
        <taxon>Eukaryota</taxon>
        <taxon>Metazoa</taxon>
        <taxon>Ecdysozoa</taxon>
        <taxon>Arthropoda</taxon>
        <taxon>Hexapoda</taxon>
        <taxon>Insecta</taxon>
        <taxon>Pterygota</taxon>
        <taxon>Neoptera</taxon>
        <taxon>Endopterygota</taxon>
        <taxon>Hymenoptera</taxon>
        <taxon>Apocrita</taxon>
        <taxon>Proctotrupomorpha</taxon>
        <taxon>Chalcidoidea</taxon>
        <taxon>Trichogrammatidae</taxon>
        <taxon>Trichogramma</taxon>
    </lineage>
</organism>
<gene>
    <name evidence="1" type="ORF">TBRA_LOCUS2869</name>
</gene>
<evidence type="ECO:0000313" key="1">
    <source>
        <dbReference type="EMBL" id="CAB0030884.1"/>
    </source>
</evidence>
<evidence type="ECO:0000313" key="2">
    <source>
        <dbReference type="Proteomes" id="UP000479190"/>
    </source>
</evidence>
<dbReference type="EMBL" id="CADCXV010000569">
    <property type="protein sequence ID" value="CAB0030884.1"/>
    <property type="molecule type" value="Genomic_DNA"/>
</dbReference>
<protein>
    <submittedName>
        <fullName evidence="1">Uncharacterized protein</fullName>
    </submittedName>
</protein>
<accession>A0A6H5I7A7</accession>
<keyword evidence="2" id="KW-1185">Reference proteome</keyword>
<name>A0A6H5I7A7_9HYME</name>
<proteinExistence type="predicted"/>
<sequence length="208" mass="24040">MIVVIVIIQIDLCLQRPRQQRIYSRSSFRVRESTLAVSEHPLAKEMSAVHCYTESCSALRRAQIHTAETSPRAVQVCVVLKDVTAILCREALRDAYIVSRQPMYMYISYRYLRQIQQTFIAALPRSSTHQRYQLRGNAWSCAHSSIATCVCSSRNRMCTAAQKKADRGRADRCNVIRRVQILYIERSARRAKRVYIMLLPPRQQDSES</sequence>
<dbReference type="AlphaFoldDB" id="A0A6H5I7A7"/>
<reference evidence="1 2" key="1">
    <citation type="submission" date="2020-02" db="EMBL/GenBank/DDBJ databases">
        <authorList>
            <person name="Ferguson B K."/>
        </authorList>
    </citation>
    <scope>NUCLEOTIDE SEQUENCE [LARGE SCALE GENOMIC DNA]</scope>
</reference>
<dbReference type="Proteomes" id="UP000479190">
    <property type="component" value="Unassembled WGS sequence"/>
</dbReference>